<gene>
    <name evidence="1" type="ORF">P7K49_023716</name>
</gene>
<name>A0ABQ9UN89_SAGOE</name>
<comment type="caution">
    <text evidence="1">The sequence shown here is derived from an EMBL/GenBank/DDBJ whole genome shotgun (WGS) entry which is preliminary data.</text>
</comment>
<organism evidence="1 2">
    <name type="scientific">Saguinus oedipus</name>
    <name type="common">Cotton-top tamarin</name>
    <name type="synonym">Oedipomidas oedipus</name>
    <dbReference type="NCBI Taxonomy" id="9490"/>
    <lineage>
        <taxon>Eukaryota</taxon>
        <taxon>Metazoa</taxon>
        <taxon>Chordata</taxon>
        <taxon>Craniata</taxon>
        <taxon>Vertebrata</taxon>
        <taxon>Euteleostomi</taxon>
        <taxon>Mammalia</taxon>
        <taxon>Eutheria</taxon>
        <taxon>Euarchontoglires</taxon>
        <taxon>Primates</taxon>
        <taxon>Haplorrhini</taxon>
        <taxon>Platyrrhini</taxon>
        <taxon>Cebidae</taxon>
        <taxon>Callitrichinae</taxon>
        <taxon>Saguinus</taxon>
    </lineage>
</organism>
<proteinExistence type="predicted"/>
<evidence type="ECO:0000313" key="1">
    <source>
        <dbReference type="EMBL" id="KAK2098265.1"/>
    </source>
</evidence>
<dbReference type="Proteomes" id="UP001266305">
    <property type="component" value="Unassembled WGS sequence"/>
</dbReference>
<reference evidence="1 2" key="1">
    <citation type="submission" date="2023-05" db="EMBL/GenBank/DDBJ databases">
        <title>B98-5 Cell Line De Novo Hybrid Assembly: An Optical Mapping Approach.</title>
        <authorList>
            <person name="Kananen K."/>
            <person name="Auerbach J.A."/>
            <person name="Kautto E."/>
            <person name="Blachly J.S."/>
        </authorList>
    </citation>
    <scope>NUCLEOTIDE SEQUENCE [LARGE SCALE GENOMIC DNA]</scope>
    <source>
        <strain evidence="1">B95-8</strain>
        <tissue evidence="1">Cell line</tissue>
    </source>
</reference>
<evidence type="ECO:0000313" key="2">
    <source>
        <dbReference type="Proteomes" id="UP001266305"/>
    </source>
</evidence>
<dbReference type="EMBL" id="JASSZA010000011">
    <property type="protein sequence ID" value="KAK2098265.1"/>
    <property type="molecule type" value="Genomic_DNA"/>
</dbReference>
<protein>
    <submittedName>
        <fullName evidence="1">Uncharacterized protein</fullName>
    </submittedName>
</protein>
<keyword evidence="2" id="KW-1185">Reference proteome</keyword>
<sequence>MMASYQSYHIPAPQGAGGLPLARNHRVPVPVLSRTGAPTRITVQLALHGQGWVLPSGCSDTASQPRLSRAASRASATTHALGPLRTNGIFFTPGLPHAPAHLAPSHLYSPGPADLPNCPAATPAASPVEPTQSQPAFVAVQSHLRPRTCALELRPGRPSAGQAPTDGASLYRSSKALRAHRRRSNSLQAVHHPVRMPLSKTRLLMPTAL</sequence>
<accession>A0ABQ9UN89</accession>